<dbReference type="InterPro" id="IPR001757">
    <property type="entry name" value="P_typ_ATPase"/>
</dbReference>
<dbReference type="GO" id="GO:0043682">
    <property type="term" value="F:P-type divalent copper transporter activity"/>
    <property type="evidence" value="ECO:0007669"/>
    <property type="project" value="TreeGrafter"/>
</dbReference>
<feature type="transmembrane region" description="Helical" evidence="11">
    <location>
        <begin position="195"/>
        <end position="212"/>
    </location>
</feature>
<keyword evidence="7 11" id="KW-0067">ATP-binding</keyword>
<evidence type="ECO:0000256" key="4">
    <source>
        <dbReference type="ARBA" id="ARBA00022692"/>
    </source>
</evidence>
<dbReference type="PROSITE" id="PS00154">
    <property type="entry name" value="ATPASE_E1_E2"/>
    <property type="match status" value="1"/>
</dbReference>
<feature type="transmembrane region" description="Helical" evidence="11">
    <location>
        <begin position="135"/>
        <end position="154"/>
    </location>
</feature>
<dbReference type="GO" id="GO:0055070">
    <property type="term" value="P:copper ion homeostasis"/>
    <property type="evidence" value="ECO:0007669"/>
    <property type="project" value="TreeGrafter"/>
</dbReference>
<sequence>MTPSYVCPMHPEVTSDKPGNCPKCGMALVPQEMKHSDHEHHETPSSDNKHESHQGHTMKPVAQMGFWEKFKMSMTMAMGMDHTGLAGREMAKMMEEDIRNKFFVSLILTIPIVLYSQMGVNIFGLSLPSPIPVNWLLLLLTTPVYFYCGWIFLYSSYIAIFKQKTLNMAVLIAVGISAAYFFSIALTLLGSNESFYEAAAMLTTFVLFGHWMEMKSRRGTTDALQALFDLVPPQTRVLRHGKEVLVSTAEVLVGDTIILKPGDKVPVDGVITEGQTAIDESLVTGESIPVSKTIGAEVIGGSINTSGSVKFKATKIGADTALGQIVKMVETAQNSKAPGQKIADRFAQYLVVVAVGGGLLTFIIWFFIIGQPLLVALTFAISTVVIACPDALGLATPTAVAVGTGLGAKYNILIKDAPTLEQVSKIQTIVMDKTGTLTEGKPKITDVLAAEGFKSDEILILDSAVEAKSGHPLSKAILEETKKRGLKFPEKIEKFNSIAGHGVEAIVSQKHILVGTIKLMSDRKVDISPLKLDIDRLLSEGKTIMILAVDGKIAGVAAAQDPIKPTAKVAVERMKHLGLEIAMITGDNSKTAETIGKQLGIDRIFADVLPGDKARYVKKLQDEGKFVAMVGDGVNDAPALAQSNIGIAIGAGTDVAIETANVVLMKSDPLDILRAIKLSKATVRKMKENLAWASVYNLLAIPIAAGVLYPRFGITLRPEFSALLMSISSIIVAVNAVLLKRVEKDLIS</sequence>
<dbReference type="InterPro" id="IPR008250">
    <property type="entry name" value="ATPase_P-typ_transduc_dom_A_sf"/>
</dbReference>
<dbReference type="InterPro" id="IPR023214">
    <property type="entry name" value="HAD_sf"/>
</dbReference>
<dbReference type="NCBIfam" id="TIGR01511">
    <property type="entry name" value="ATPase-IB1_Cu"/>
    <property type="match status" value="1"/>
</dbReference>
<evidence type="ECO:0000313" key="16">
    <source>
        <dbReference type="Proteomes" id="UP000033854"/>
    </source>
</evidence>
<evidence type="ECO:0000256" key="2">
    <source>
        <dbReference type="ARBA" id="ARBA00006024"/>
    </source>
</evidence>
<keyword evidence="6 11" id="KW-0547">Nucleotide-binding</keyword>
<keyword evidence="8" id="KW-1278">Translocase</keyword>
<feature type="transmembrane region" description="Helical" evidence="11">
    <location>
        <begin position="374"/>
        <end position="395"/>
    </location>
</feature>
<dbReference type="GO" id="GO:0005524">
    <property type="term" value="F:ATP binding"/>
    <property type="evidence" value="ECO:0007669"/>
    <property type="project" value="UniProtKB-UniRule"/>
</dbReference>
<dbReference type="InterPro" id="IPR023298">
    <property type="entry name" value="ATPase_P-typ_TM_dom_sf"/>
</dbReference>
<proteinExistence type="inferred from homology"/>
<dbReference type="InterPro" id="IPR045800">
    <property type="entry name" value="HMBD"/>
</dbReference>
<dbReference type="Gene3D" id="2.70.150.10">
    <property type="entry name" value="Calcium-transporting ATPase, cytoplasmic transduction domain A"/>
    <property type="match status" value="1"/>
</dbReference>
<keyword evidence="5 11" id="KW-0479">Metal-binding</keyword>
<feature type="transmembrane region" description="Helical" evidence="11">
    <location>
        <begin position="166"/>
        <end position="189"/>
    </location>
</feature>
<dbReference type="PATRIC" id="fig|1618378.3.peg.428"/>
<keyword evidence="9 11" id="KW-1133">Transmembrane helix</keyword>
<dbReference type="InterPro" id="IPR023299">
    <property type="entry name" value="ATPase_P-typ_cyto_dom_N"/>
</dbReference>
<feature type="transmembrane region" description="Helical" evidence="11">
    <location>
        <begin position="720"/>
        <end position="739"/>
    </location>
</feature>
<feature type="transmembrane region" description="Helical" evidence="11">
    <location>
        <begin position="102"/>
        <end position="123"/>
    </location>
</feature>
<dbReference type="SFLD" id="SFLDF00027">
    <property type="entry name" value="p-type_atpase"/>
    <property type="match status" value="1"/>
</dbReference>
<dbReference type="Pfam" id="PF00702">
    <property type="entry name" value="Hydrolase"/>
    <property type="match status" value="1"/>
</dbReference>
<evidence type="ECO:0000313" key="15">
    <source>
        <dbReference type="EMBL" id="KKS43019.1"/>
    </source>
</evidence>
<evidence type="ECO:0008006" key="17">
    <source>
        <dbReference type="Google" id="ProtNLM"/>
    </source>
</evidence>
<dbReference type="CDD" id="cd02094">
    <property type="entry name" value="P-type_ATPase_Cu-like"/>
    <property type="match status" value="1"/>
</dbReference>
<comment type="subcellular location">
    <subcellularLocation>
        <location evidence="1">Cell membrane</location>
        <topology evidence="1">Multi-pass membrane protein</topology>
    </subcellularLocation>
</comment>
<dbReference type="SFLD" id="SFLDS00003">
    <property type="entry name" value="Haloacid_Dehalogenase"/>
    <property type="match status" value="1"/>
</dbReference>
<dbReference type="AlphaFoldDB" id="A0A0G0Z2L0"/>
<gene>
    <name evidence="15" type="ORF">UV06_C0003G0020</name>
</gene>
<evidence type="ECO:0000256" key="9">
    <source>
        <dbReference type="ARBA" id="ARBA00022989"/>
    </source>
</evidence>
<evidence type="ECO:0000256" key="11">
    <source>
        <dbReference type="RuleBase" id="RU362081"/>
    </source>
</evidence>
<evidence type="ECO:0000256" key="10">
    <source>
        <dbReference type="ARBA" id="ARBA00023136"/>
    </source>
</evidence>
<evidence type="ECO:0000256" key="3">
    <source>
        <dbReference type="ARBA" id="ARBA00022475"/>
    </source>
</evidence>
<dbReference type="Gene3D" id="3.40.50.1000">
    <property type="entry name" value="HAD superfamily/HAD-like"/>
    <property type="match status" value="1"/>
</dbReference>
<dbReference type="InterPro" id="IPR036412">
    <property type="entry name" value="HAD-like_sf"/>
</dbReference>
<accession>A0A0G0Z2L0</accession>
<comment type="caution">
    <text evidence="15">The sequence shown here is derived from an EMBL/GenBank/DDBJ whole genome shotgun (WGS) entry which is preliminary data.</text>
</comment>
<dbReference type="Proteomes" id="UP000033854">
    <property type="component" value="Unassembled WGS sequence"/>
</dbReference>
<dbReference type="Pfam" id="PF19335">
    <property type="entry name" value="HMBD"/>
    <property type="match status" value="1"/>
</dbReference>
<dbReference type="InterPro" id="IPR044492">
    <property type="entry name" value="P_typ_ATPase_HD_dom"/>
</dbReference>
<evidence type="ECO:0000259" key="13">
    <source>
        <dbReference type="Pfam" id="PF00122"/>
    </source>
</evidence>
<dbReference type="PRINTS" id="PR00120">
    <property type="entry name" value="HATPASE"/>
</dbReference>
<evidence type="ECO:0000256" key="7">
    <source>
        <dbReference type="ARBA" id="ARBA00022840"/>
    </source>
</evidence>
<dbReference type="GO" id="GO:0005507">
    <property type="term" value="F:copper ion binding"/>
    <property type="evidence" value="ECO:0007669"/>
    <property type="project" value="TreeGrafter"/>
</dbReference>
<keyword evidence="3 11" id="KW-1003">Cell membrane</keyword>
<dbReference type="NCBIfam" id="TIGR01494">
    <property type="entry name" value="ATPase_P-type"/>
    <property type="match status" value="1"/>
</dbReference>
<dbReference type="NCBIfam" id="TIGR01525">
    <property type="entry name" value="ATPase-IB_hvy"/>
    <property type="match status" value="1"/>
</dbReference>
<evidence type="ECO:0000259" key="14">
    <source>
        <dbReference type="Pfam" id="PF19335"/>
    </source>
</evidence>
<keyword evidence="10 11" id="KW-0472">Membrane</keyword>
<dbReference type="EMBL" id="LCDA01000003">
    <property type="protein sequence ID" value="KKS43019.1"/>
    <property type="molecule type" value="Genomic_DNA"/>
</dbReference>
<dbReference type="Gene3D" id="3.40.1110.10">
    <property type="entry name" value="Calcium-transporting ATPase, cytoplasmic domain N"/>
    <property type="match status" value="1"/>
</dbReference>
<evidence type="ECO:0000256" key="12">
    <source>
        <dbReference type="SAM" id="MobiDB-lite"/>
    </source>
</evidence>
<dbReference type="GO" id="GO:0016887">
    <property type="term" value="F:ATP hydrolysis activity"/>
    <property type="evidence" value="ECO:0007669"/>
    <property type="project" value="InterPro"/>
</dbReference>
<feature type="transmembrane region" description="Helical" evidence="11">
    <location>
        <begin position="346"/>
        <end position="368"/>
    </location>
</feature>
<feature type="domain" description="P-type ATPase A" evidence="13">
    <location>
        <begin position="230"/>
        <end position="330"/>
    </location>
</feature>
<evidence type="ECO:0000256" key="1">
    <source>
        <dbReference type="ARBA" id="ARBA00004651"/>
    </source>
</evidence>
<evidence type="ECO:0000256" key="5">
    <source>
        <dbReference type="ARBA" id="ARBA00022723"/>
    </source>
</evidence>
<name>A0A0G0Z2L0_9BACT</name>
<dbReference type="SUPFAM" id="SSF81653">
    <property type="entry name" value="Calcium ATPase, transduction domain A"/>
    <property type="match status" value="1"/>
</dbReference>
<comment type="similarity">
    <text evidence="2 11">Belongs to the cation transport ATPase (P-type) (TC 3.A.3) family. Type IB subfamily.</text>
</comment>
<dbReference type="FunFam" id="2.70.150.10:FF:000020">
    <property type="entry name" value="Copper-exporting P-type ATPase A"/>
    <property type="match status" value="1"/>
</dbReference>
<dbReference type="PANTHER" id="PTHR43520">
    <property type="entry name" value="ATP7, ISOFORM B"/>
    <property type="match status" value="1"/>
</dbReference>
<dbReference type="SFLD" id="SFLDG00002">
    <property type="entry name" value="C1.7:_P-type_atpase_like"/>
    <property type="match status" value="1"/>
</dbReference>
<organism evidence="15 16">
    <name type="scientific">Candidatus Collierbacteria bacterium GW2011_GWA2_42_17</name>
    <dbReference type="NCBI Taxonomy" id="1618378"/>
    <lineage>
        <taxon>Bacteria</taxon>
        <taxon>Candidatus Collieribacteriota</taxon>
    </lineage>
</organism>
<dbReference type="InterPro" id="IPR027256">
    <property type="entry name" value="P-typ_ATPase_IB"/>
</dbReference>
<keyword evidence="4 11" id="KW-0812">Transmembrane</keyword>
<protein>
    <recommendedName>
        <fullName evidence="17">Copper-translocating P-type ATPase</fullName>
    </recommendedName>
</protein>
<dbReference type="SUPFAM" id="SSF81665">
    <property type="entry name" value="Calcium ATPase, transmembrane domain M"/>
    <property type="match status" value="1"/>
</dbReference>
<feature type="compositionally biased region" description="Basic and acidic residues" evidence="12">
    <location>
        <begin position="33"/>
        <end position="54"/>
    </location>
</feature>
<dbReference type="PRINTS" id="PR00119">
    <property type="entry name" value="CATATPASE"/>
</dbReference>
<evidence type="ECO:0000256" key="6">
    <source>
        <dbReference type="ARBA" id="ARBA00022741"/>
    </source>
</evidence>
<feature type="domain" description="Heavy metal binding" evidence="14">
    <location>
        <begin position="5"/>
        <end position="30"/>
    </location>
</feature>
<dbReference type="GO" id="GO:0005886">
    <property type="term" value="C:plasma membrane"/>
    <property type="evidence" value="ECO:0007669"/>
    <property type="project" value="UniProtKB-SubCell"/>
</dbReference>
<feature type="region of interest" description="Disordered" evidence="12">
    <location>
        <begin position="33"/>
        <end position="56"/>
    </location>
</feature>
<reference evidence="15 16" key="1">
    <citation type="journal article" date="2015" name="Nature">
        <title>rRNA introns, odd ribosomes, and small enigmatic genomes across a large radiation of phyla.</title>
        <authorList>
            <person name="Brown C.T."/>
            <person name="Hug L.A."/>
            <person name="Thomas B.C."/>
            <person name="Sharon I."/>
            <person name="Castelle C.J."/>
            <person name="Singh A."/>
            <person name="Wilkins M.J."/>
            <person name="Williams K.H."/>
            <person name="Banfield J.F."/>
        </authorList>
    </citation>
    <scope>NUCLEOTIDE SEQUENCE [LARGE SCALE GENOMIC DNA]</scope>
</reference>
<evidence type="ECO:0000256" key="8">
    <source>
        <dbReference type="ARBA" id="ARBA00022967"/>
    </source>
</evidence>
<dbReference type="InterPro" id="IPR018303">
    <property type="entry name" value="ATPase_P-typ_P_site"/>
</dbReference>
<feature type="transmembrane region" description="Helical" evidence="11">
    <location>
        <begin position="690"/>
        <end position="708"/>
    </location>
</feature>
<dbReference type="InterPro" id="IPR059000">
    <property type="entry name" value="ATPase_P-type_domA"/>
</dbReference>
<dbReference type="SUPFAM" id="SSF56784">
    <property type="entry name" value="HAD-like"/>
    <property type="match status" value="1"/>
</dbReference>
<dbReference type="Pfam" id="PF00122">
    <property type="entry name" value="E1-E2_ATPase"/>
    <property type="match status" value="1"/>
</dbReference>
<dbReference type="PANTHER" id="PTHR43520:SF8">
    <property type="entry name" value="P-TYPE CU(+) TRANSPORTER"/>
    <property type="match status" value="1"/>
</dbReference>